<feature type="region of interest" description="Disordered" evidence="18">
    <location>
        <begin position="2890"/>
        <end position="2915"/>
    </location>
</feature>
<keyword evidence="10" id="KW-0010">Activator</keyword>
<feature type="compositionally biased region" description="Basic and acidic residues" evidence="18">
    <location>
        <begin position="2312"/>
        <end position="2324"/>
    </location>
</feature>
<feature type="region of interest" description="Disordered" evidence="18">
    <location>
        <begin position="1374"/>
        <end position="1564"/>
    </location>
</feature>
<feature type="compositionally biased region" description="Basic and acidic residues" evidence="18">
    <location>
        <begin position="3522"/>
        <end position="3533"/>
    </location>
</feature>
<evidence type="ECO:0000256" key="4">
    <source>
        <dbReference type="ARBA" id="ARBA00022553"/>
    </source>
</evidence>
<sequence length="4606" mass="506443">MGFFVFLRYGRVQSVKLLPASSVASAAACDGGPDKGLVGGEVPLAPPSCTVAFMDIKSASKAHNAPDLKIDDRQLTTEYYEPAAILPSTNAVPPTLGGAAPSPKGSNGTPEDVSAASPHHQTSPAATRFPNGHGTADEHAFYESRTTGGGGATPSRGSASCRSRDRDRDRPPYTNGPTYQDSRQSARHGRSSGQPAGGGGANAGGGGGGGAGGGGGGGIGGQGGGAGTATTATATGAAVPTAAQSTTAGSQPWAYDGTNRYSSSTSQSDTGYSTTPSDNSDRRSSDQSSKKTKTKSRSGSRSPSPTPSTSSRSPSRSRSRSTSSSASSSSSASTAAGSGAVVSSSAAPTASSAHSHQHHHHHHHAAATTPTSAEVGGTATTTGDRRPLAICVRNLPARSSDTSLKDGLYHEYKKHGKVTWVKVVGQDADRYAVVCFKKAEDVDKALEVSYDKLFFGCKIEVAPYTGCYDVDDNDARSYEADVDEYHPKATRTLFIGNLEKDVTASELRKHFDQFGEIIEIDIKKQGAAGSYAFCQYADIASVVRAIRKMDGEHLGNNRVKLGFGKSMPYSCVWVDGVGEGVTEKYLRIQFEPYGAISKIHVDRDRGQALVFYEQVLSAQAAVNKMRGHLLKNGGRVQVDFASRECQEAFFERLEKQGGGVLVVDGRTSVGVGSVFDDAVVVTGGRTSRSFEATVAVTRYSRYETSSSRPRTSSYGGSRSAPASASAGHQSPSAVSVVGVVGSATPRSSERSSRGGTGRRCFDYYAAAAVADDYAPLDRHLFRSYDEYSQASSASHDDLYDHEYGFVHDSPTHLDSVMTFAPPEIRNLQKERVHLLEQLEECPSSGDELISPKKRLKLDLLDSAMTSDVIIEANRDHRKVTEVRRLSDTPSALSKLSSHHSRRPSADSSSSSSKHSRHDGDRYVTCKRRKTQAPSTGSSNHHHHSYVSSTTSTTAVDHHNTATSGSEAGGSRPGTPLCDERPENCSSTMQVEPPRRTTREREGPISLPLPKFASQIMSRGGWISSISAATKQQQQTVTCISTNPQSHHQHPHSTTVPAPLSSPPGRNNAAPRPPSPAHLHVVPPPASPPPRRPSSGGTSSDSDGAASPPSPSLEERIRSLDEKYERWSGSRVASGNNGTVTGDLEACLERFRQRHKLLDLDLKEIQPSEIVKSVLAKRSVFDEDLKRLENVNEKYEPRDFGLFTNRLTGGGGTTTCTSTAASTTDSTASTPSAALKLSTLVGGLPAGQATTATVATAATVLATGQQTPPQGVMSPRATPGSSLPAPAAKGLQYPFPTHPPLLIAPAPPPMPPQPVVATPISTATPTVVTIPPIASSVVTTQTTLSTAPTTVAGETRLKPCPAAAAAAAAATSITPMPAPVNRSTASSSTTEKPPTNIPPTSAEVNRAVRETKSSDKVTSRRDSGNGSSPRGAGEIARRRNSDSTTRRAEPTEGSAAAERERAQSEERKKERLEKIRLENEKLEKERLDRERAEREKQEKERAEKERLEKERLEREHELEKQRLEKEMLEKERLEKERIEQERLEKERIEKQRQEHERLEKERMEKERIEKERLERERIEKERKEKKEREDKERREREEQFRQEKEEREMREKEELERREKEEKDRRERQEEEAKVTAKERQEKERRHKEDNQDNKRKDDHSKHSDSSSRHKENSLDKHTKDSNTTLHSHGGDKVKHHFEKERSKESIKENRDNNVHEKHRSEGNNRGVIESRHMSIELDKSRLPYETKDNSKRKERNNSLPASLGSKRRLSVHDSVESIEESKKIKLSHEHKKVCERRDSKDSTRSEEKSKSKHKNNVNKTHEKPRDEEKRKEKDKEREERHKKHKQEKQKSKSKSREKDTTIPSATARESPNTLPSPITDKDFMARLDLRSNEDIEKQKRESKEKQHTEDKEIKDDKQKKPCEKHNPDKPKNRCPEEPKTEEKKKKERLKSESESDEPRKHSIFDIVDDEPAYISMYDKVKARSCKNMAKQEEEKRQEKIKAKFSQLKQSRAKREEKKRSTSWDEDSDSERDHGEVKLKRCQKMLIDSSDDESQERKHAKKKEIYTDSDSSIVMKHIKQEPIDTSEDEIKDKNKHLALKNIKSRLAGDTSEDECNKRKIQIKTELFSDTENPEVHEMSDDKLQLTKIKDEMERLIKKERRNSKHQEAVKINETNSTTVVNFMDKNIPEEREKFNFRHSFVDNTSDEEMHEAAKKEKAERREKKHKKKQKKQKHLLSGDEMKIDATEGSQTEEKTKHHERKKDHAKKEKRRDKTREGKEKSKKSKKNKDQKSDGKREGKMENIFGSLSEDSENGTKDHEHEEQKQQLENFLTEESAPIPTICASEPEKDRELKTKEKEEREREREEHKRRKEKKRREKERRLKEAQAAAEAISNENSMDFADMGKQLEANMMQDESLDATETKTPEDNNCDVSRENSFSFTGLSDVSEHKNDKEDRKEGKEKKKKRKKSKDERGKHHHHHHHDKNKAKSTEIKKEASSPTVETPVVEVEPEESKNVPQHPSLPTLDEPCPVEHKSPDLSCISPIPKEVALISPIPKTPTTSKEKKREKLIPGFGAEIDEKLHESAVKSISEDFEPVIKKEEIKEEELQVESQKIAEEKPRVIISQEETEDAVAALLGESFGDTTEYNEEMPTTPTDQPNPLVEESIVQDDEEMRQAVQSLSATAGDLDVKPDTPQSEHELQIDTDTEEQDEVTKYEPKTPDVPEQAAVEFYPTRSESEKIPTIQAPIVIKTTASIVAAPTSPPSLTPIKSAVEAKKTIELETRKSIELEARKPIELESKSLPVLPEQKQVSVISQSWSLEKKLDMSESPLIKLDNRQSVEPTKAPPLRQYPGPTLLKISEPAVYKTLTKPELPTLTPVVDPTKIIQTNACKSPTTSQMHNLPARSPVQSSKPPMSLHDPTVPPKITTGLIHNRLPITPVMASKPMQATTVILQQSKIPHTLDPPKLVPTSERPRMVFQASPQQFANFAPGQPRMMIQGNIRHLPPQGLLVPTRQINPQTFSYLGHSNFNLPPVIKDSPATMPQQEKSQIEMKVPPLSIVSTQPSTHVPLHLPLMVPKEQCSKPPTPTLSSPRLTTSTPSPKSYKAASPSPRPVSVPSSPVLPAVSPKPASLTPCQSPKISATAVPMPVSTVESSQSDKAELIASKAELAPATPEVVAPKPEVSSKVEMPVALPPKPEPAPTEAVSTPEQSSVVEVHTPEAVPKVLPSVQSSVVIPPVVSKEEEPKAEALKEEVKEEAPKKLAIEKVTEELNISLKKELPEVKDEPIAEKQEEKPLKTELKIEPKEEVCTSTVDKEESIKDSNSDKENAPTEKLDEEKTETESIVSDISKERSSADILAKDDPLDTKEDSDYWSAKEVNIDSVIKTLCSADELSDHSEGEGGGKDEWIENNKVEETAKLEVTSEKEEVTPEKKDVTLETKGDETDNMDESVEAEEDTQKEVNEVTTPLRSGSTRGRGGRGRRGKATPIRGAVVDRGGIQTRRGKLKELAVAITPTKRGRGGRPRAVDRKSSKMESENASSTDIYEFRDESDDANKEQRPRLILTIKSPAVSSSCSAQTTAVVKEVTKDGAKEIVKEVPPPPPKELSTPPKTETKEDFVPPTPTNTRKSRRLQEKDTSRNAVDDTIDDVVKNTTVQTRSSSNQRRATRQGAAPKQITIPQSETPRKSPRGRKTRRGSEATETSSSEETTKEEVKPTIPTPPPATQSKEPEPAKEPQPASESEVPKPPETPPKEKPLESLKAAMLRRIKGEMAAKTQQHEPTNLIDPVTGELIPMRECEEGKYIPLPGTVPPQEEKKPQIENPKPVVPTSGVADVVTTSITSSTTTAPVVTTPVAPVITSTSVTGSCEPPKPATSVIAQPQQITVVQQVKPPTLKAHVLSSQVAQSAVIQPQIPVPAKVAPVQVSVPVVSSVPQPPVVTVPPKLVLPTTPSKPVITTMVSRPIPSPVVAKAVPSIPIAKTSAPIVISKITTPIITTKATTPMVTRTVTPINQHLTVNTSLSMGMISPSNLSPRPNVPMSVASKPMAKQVVKPPVLSPVLGLQKQPQPIIQQGKQQPMVTQAMVNTQLAHMKQQPQQQPVLKQQQVIMGKAPIVKPVHSLHQGQILTGAVPSPQSPLGAAPRIIPAPIGGAKGMMEPPKVDVSMANIMLGQRPKLSPQAPQQRLAGMPLPGYEPSLHGERSLLNRSRSPPPAHQNSPSPKGEAVAHFSPGPLRPPPDLNPAHYMHPTHVMQYQQYLRQQQLHLTRTGIEKLGDGQEGEEAPVTSPPLELRRPGSVGLALTSRAAAVPHSLHSPHDRATDSPQIAQVYNAPALHPGAAVAARGVPPPIATVAPFTRYYDGGEPPPAHRPLTSHAAGLAGLGPPPHPQLSIERPLPSHHLGAAGNLMGAVARHAPTTADAPATQRGLQAATPPHASQVPPQAESLFMLLKQYPCMWQGLLALKNDQAAVQMYFVSGNNDVAKCSLPKNIDGSTPPLRIFQRMRLEPPQVEGVARKMQMENEHCMLLALPCGHDHMDVLKQSRNLTSGFITYLQQKQAAGIINVAAPGTTQPPAYVVHIFPTCDFVNENLRRIAPSLLERVADIAHLLIVITTV</sequence>
<feature type="region of interest" description="Disordered" evidence="18">
    <location>
        <begin position="880"/>
        <end position="1006"/>
    </location>
</feature>
<feature type="region of interest" description="Disordered" evidence="18">
    <location>
        <begin position="2186"/>
        <end position="2539"/>
    </location>
</feature>
<feature type="region of interest" description="Disordered" evidence="18">
    <location>
        <begin position="4265"/>
        <end position="4285"/>
    </location>
</feature>
<evidence type="ECO:0000313" key="22">
    <source>
        <dbReference type="Proteomes" id="UP000410492"/>
    </source>
</evidence>
<feature type="compositionally biased region" description="Low complexity" evidence="18">
    <location>
        <begin position="1092"/>
        <end position="1106"/>
    </location>
</feature>
<keyword evidence="4" id="KW-0597">Phosphoprotein</keyword>
<name>A0A653D732_CALMS</name>
<protein>
    <recommendedName>
        <fullName evidence="13">Msx2-interacting protein</fullName>
    </recommendedName>
    <alternativeName>
        <fullName evidence="14">SMART/HDAC1-associated repressor protein</fullName>
    </alternativeName>
    <alternativeName>
        <fullName evidence="15">SPEN homolog</fullName>
    </alternativeName>
</protein>
<feature type="region of interest" description="Disordered" evidence="18">
    <location>
        <begin position="1986"/>
        <end position="2071"/>
    </location>
</feature>
<keyword evidence="6" id="KW-0914">Notch signaling pathway</keyword>
<feature type="compositionally biased region" description="Basic and acidic residues" evidence="18">
    <location>
        <begin position="2445"/>
        <end position="2460"/>
    </location>
</feature>
<feature type="compositionally biased region" description="Gly residues" evidence="18">
    <location>
        <begin position="195"/>
        <end position="227"/>
    </location>
</feature>
<feature type="compositionally biased region" description="Polar residues" evidence="18">
    <location>
        <begin position="4198"/>
        <end position="4213"/>
    </location>
</feature>
<feature type="region of interest" description="Disordered" evidence="18">
    <location>
        <begin position="701"/>
        <end position="733"/>
    </location>
</feature>
<feature type="compositionally biased region" description="Basic residues" evidence="18">
    <location>
        <begin position="2256"/>
        <end position="2269"/>
    </location>
</feature>
<feature type="compositionally biased region" description="Basic and acidic residues" evidence="18">
    <location>
        <begin position="2012"/>
        <end position="2022"/>
    </location>
</feature>
<evidence type="ECO:0000256" key="8">
    <source>
        <dbReference type="ARBA" id="ARBA00023054"/>
    </source>
</evidence>
<feature type="region of interest" description="Disordered" evidence="18">
    <location>
        <begin position="3276"/>
        <end position="3367"/>
    </location>
</feature>
<feature type="compositionally biased region" description="Basic residues" evidence="18">
    <location>
        <begin position="2366"/>
        <end position="2377"/>
    </location>
</feature>
<dbReference type="InterPro" id="IPR000504">
    <property type="entry name" value="RRM_dom"/>
</dbReference>
<feature type="region of interest" description="Disordered" evidence="18">
    <location>
        <begin position="86"/>
        <end position="383"/>
    </location>
</feature>
<feature type="compositionally biased region" description="Basic and acidic residues" evidence="18">
    <location>
        <begin position="3739"/>
        <end position="3754"/>
    </location>
</feature>
<dbReference type="PANTHER" id="PTHR23189">
    <property type="entry name" value="RNA RECOGNITION MOTIF-CONTAINING"/>
    <property type="match status" value="1"/>
</dbReference>
<dbReference type="EMBL" id="CAACVG010010519">
    <property type="protein sequence ID" value="VEN55999.1"/>
    <property type="molecule type" value="Genomic_DNA"/>
</dbReference>
<dbReference type="GO" id="GO:0003723">
    <property type="term" value="F:RNA binding"/>
    <property type="evidence" value="ECO:0007669"/>
    <property type="project" value="UniProtKB-UniRule"/>
</dbReference>
<comment type="similarity">
    <text evidence="2">Belongs to the RRM Spen family.</text>
</comment>
<feature type="compositionally biased region" description="Basic and acidic residues" evidence="18">
    <location>
        <begin position="3346"/>
        <end position="3367"/>
    </location>
</feature>
<feature type="compositionally biased region" description="Basic and acidic residues" evidence="18">
    <location>
        <begin position="1770"/>
        <end position="1787"/>
    </location>
</feature>
<feature type="compositionally biased region" description="Basic and acidic residues" evidence="18">
    <location>
        <begin position="2344"/>
        <end position="2365"/>
    </location>
</feature>
<keyword evidence="8 17" id="KW-0175">Coiled coil</keyword>
<dbReference type="OrthoDB" id="6407164at2759"/>
<evidence type="ECO:0000256" key="3">
    <source>
        <dbReference type="ARBA" id="ARBA00022481"/>
    </source>
</evidence>
<dbReference type="InterPro" id="IPR012677">
    <property type="entry name" value="Nucleotide-bd_a/b_plait_sf"/>
</dbReference>
<feature type="region of interest" description="Disordered" evidence="18">
    <location>
        <begin position="1034"/>
        <end position="1114"/>
    </location>
</feature>
<evidence type="ECO:0000256" key="18">
    <source>
        <dbReference type="SAM" id="MobiDB-lite"/>
    </source>
</evidence>
<feature type="region of interest" description="Disordered" evidence="18">
    <location>
        <begin position="1579"/>
        <end position="1973"/>
    </location>
</feature>
<dbReference type="InterPro" id="IPR010912">
    <property type="entry name" value="SPOC_met"/>
</dbReference>
<evidence type="ECO:0000256" key="10">
    <source>
        <dbReference type="ARBA" id="ARBA00023159"/>
    </source>
</evidence>
<keyword evidence="7" id="KW-0805">Transcription regulation</keyword>
<proteinExistence type="inferred from homology"/>
<feature type="compositionally biased region" description="Polar residues" evidence="18">
    <location>
        <begin position="1380"/>
        <end position="1402"/>
    </location>
</feature>
<evidence type="ECO:0000256" key="12">
    <source>
        <dbReference type="ARBA" id="ARBA00023242"/>
    </source>
</evidence>
<feature type="compositionally biased region" description="Basic and acidic residues" evidence="18">
    <location>
        <begin position="3542"/>
        <end position="3557"/>
    </location>
</feature>
<feature type="compositionally biased region" description="Basic and acidic residues" evidence="18">
    <location>
        <begin position="1405"/>
        <end position="1422"/>
    </location>
</feature>
<feature type="compositionally biased region" description="Basic residues" evidence="18">
    <location>
        <begin position="355"/>
        <end position="365"/>
    </location>
</feature>
<dbReference type="SUPFAM" id="SSF100939">
    <property type="entry name" value="SPOC domain-like"/>
    <property type="match status" value="1"/>
</dbReference>
<feature type="compositionally biased region" description="Basic and acidic residues" evidence="18">
    <location>
        <begin position="1579"/>
        <end position="1680"/>
    </location>
</feature>
<dbReference type="Pfam" id="PF00076">
    <property type="entry name" value="RRM_1"/>
    <property type="match status" value="2"/>
</dbReference>
<dbReference type="CDD" id="cd12349">
    <property type="entry name" value="RRM2_SHARP"/>
    <property type="match status" value="1"/>
</dbReference>
<feature type="compositionally biased region" description="Low complexity" evidence="18">
    <location>
        <begin position="2496"/>
        <end position="2506"/>
    </location>
</feature>
<feature type="compositionally biased region" description="Basic and acidic residues" evidence="18">
    <location>
        <begin position="1819"/>
        <end position="1839"/>
    </location>
</feature>
<dbReference type="SUPFAM" id="SSF54928">
    <property type="entry name" value="RNA-binding domain, RBD"/>
    <property type="match status" value="2"/>
</dbReference>
<feature type="region of interest" description="Disordered" evidence="18">
    <location>
        <begin position="3391"/>
        <end position="3558"/>
    </location>
</feature>
<feature type="compositionally biased region" description="Basic and acidic residues" evidence="18">
    <location>
        <begin position="3391"/>
        <end position="3441"/>
    </location>
</feature>
<feature type="region of interest" description="Disordered" evidence="18">
    <location>
        <begin position="3173"/>
        <end position="3213"/>
    </location>
</feature>
<dbReference type="InterPro" id="IPR034174">
    <property type="entry name" value="SHARP_RRM3"/>
</dbReference>
<feature type="compositionally biased region" description="Basic and acidic residues" evidence="18">
    <location>
        <begin position="1795"/>
        <end position="1809"/>
    </location>
</feature>
<feature type="compositionally biased region" description="Basic and acidic residues" evidence="18">
    <location>
        <begin position="3628"/>
        <end position="3639"/>
    </location>
</feature>
<organism evidence="21 22">
    <name type="scientific">Callosobruchus maculatus</name>
    <name type="common">Southern cowpea weevil</name>
    <name type="synonym">Pulse bruchid</name>
    <dbReference type="NCBI Taxonomy" id="64391"/>
    <lineage>
        <taxon>Eukaryota</taxon>
        <taxon>Metazoa</taxon>
        <taxon>Ecdysozoa</taxon>
        <taxon>Arthropoda</taxon>
        <taxon>Hexapoda</taxon>
        <taxon>Insecta</taxon>
        <taxon>Pterygota</taxon>
        <taxon>Neoptera</taxon>
        <taxon>Endopterygota</taxon>
        <taxon>Coleoptera</taxon>
        <taxon>Polyphaga</taxon>
        <taxon>Cucujiformia</taxon>
        <taxon>Chrysomeloidea</taxon>
        <taxon>Chrysomelidae</taxon>
        <taxon>Bruchinae</taxon>
        <taxon>Bruchini</taxon>
        <taxon>Callosobruchus</taxon>
    </lineage>
</organism>
<feature type="compositionally biased region" description="Low complexity" evidence="18">
    <location>
        <begin position="945"/>
        <end position="954"/>
    </location>
</feature>
<dbReference type="FunFam" id="3.30.70.330:FF:000143">
    <property type="entry name" value="msx2-interacting protein-like isoform X1"/>
    <property type="match status" value="1"/>
</dbReference>
<feature type="region of interest" description="Disordered" evidence="18">
    <location>
        <begin position="4169"/>
        <end position="4233"/>
    </location>
</feature>
<evidence type="ECO:0000256" key="14">
    <source>
        <dbReference type="ARBA" id="ARBA00075118"/>
    </source>
</evidence>
<evidence type="ECO:0000313" key="21">
    <source>
        <dbReference type="EMBL" id="VEN55999.1"/>
    </source>
</evidence>
<feature type="compositionally biased region" description="Basic and acidic residues" evidence="18">
    <location>
        <begin position="1688"/>
        <end position="1751"/>
    </location>
</feature>
<keyword evidence="22" id="KW-1185">Reference proteome</keyword>
<comment type="subcellular location">
    <subcellularLocation>
        <location evidence="1">Nucleus</location>
    </subcellularLocation>
</comment>
<gene>
    <name evidence="21" type="ORF">CALMAC_LOCUS15013</name>
</gene>
<evidence type="ECO:0000256" key="7">
    <source>
        <dbReference type="ARBA" id="ARBA00023015"/>
    </source>
</evidence>
<dbReference type="GO" id="GO:0005634">
    <property type="term" value="C:nucleus"/>
    <property type="evidence" value="ECO:0007669"/>
    <property type="project" value="UniProtKB-SubCell"/>
</dbReference>
<keyword evidence="11" id="KW-0804">Transcription</keyword>
<dbReference type="SMART" id="SM00360">
    <property type="entry name" value="RRM"/>
    <property type="match status" value="3"/>
</dbReference>
<dbReference type="GO" id="GO:0007219">
    <property type="term" value="P:Notch signaling pathway"/>
    <property type="evidence" value="ECO:0007669"/>
    <property type="project" value="UniProtKB-KW"/>
</dbReference>
<feature type="compositionally biased region" description="Basic and acidic residues" evidence="18">
    <location>
        <begin position="2209"/>
        <end position="2220"/>
    </location>
</feature>
<feature type="compositionally biased region" description="Low complexity" evidence="18">
    <location>
        <begin position="228"/>
        <end position="243"/>
    </location>
</feature>
<dbReference type="Pfam" id="PF07744">
    <property type="entry name" value="SPOC"/>
    <property type="match status" value="1"/>
</dbReference>
<feature type="compositionally biased region" description="Basic and acidic residues" evidence="18">
    <location>
        <begin position="2286"/>
        <end position="2299"/>
    </location>
</feature>
<dbReference type="Gene3D" id="2.40.290.10">
    <property type="match status" value="1"/>
</dbReference>
<feature type="compositionally biased region" description="Polar residues" evidence="18">
    <location>
        <begin position="2434"/>
        <end position="2443"/>
    </location>
</feature>
<feature type="compositionally biased region" description="Basic and acidic residues" evidence="18">
    <location>
        <begin position="162"/>
        <end position="171"/>
    </location>
</feature>
<keyword evidence="9" id="KW-0238">DNA-binding</keyword>
<feature type="compositionally biased region" description="Polar residues" evidence="18">
    <location>
        <begin position="3648"/>
        <end position="3661"/>
    </location>
</feature>
<feature type="compositionally biased region" description="Basic residues" evidence="18">
    <location>
        <begin position="2221"/>
        <end position="2233"/>
    </location>
</feature>
<feature type="compositionally biased region" description="Basic and acidic residues" evidence="18">
    <location>
        <begin position="2235"/>
        <end position="2255"/>
    </location>
</feature>
<feature type="domain" description="RRM" evidence="19">
    <location>
        <begin position="491"/>
        <end position="566"/>
    </location>
</feature>
<evidence type="ECO:0000256" key="1">
    <source>
        <dbReference type="ARBA" id="ARBA00004123"/>
    </source>
</evidence>
<evidence type="ECO:0000256" key="15">
    <source>
        <dbReference type="ARBA" id="ARBA00078128"/>
    </source>
</evidence>
<dbReference type="GO" id="GO:0003714">
    <property type="term" value="F:transcription corepressor activity"/>
    <property type="evidence" value="ECO:0007669"/>
    <property type="project" value="UniProtKB-ARBA"/>
</dbReference>
<feature type="compositionally biased region" description="Basic and acidic residues" evidence="18">
    <location>
        <begin position="992"/>
        <end position="1002"/>
    </location>
</feature>
<dbReference type="PROSITE" id="PS50917">
    <property type="entry name" value="SPOC"/>
    <property type="match status" value="1"/>
</dbReference>
<dbReference type="CDD" id="cd12350">
    <property type="entry name" value="RRM3_SHARP"/>
    <property type="match status" value="1"/>
</dbReference>
<evidence type="ECO:0000256" key="11">
    <source>
        <dbReference type="ARBA" id="ARBA00023163"/>
    </source>
</evidence>
<feature type="coiled-coil region" evidence="17">
    <location>
        <begin position="2137"/>
        <end position="2167"/>
    </location>
</feature>
<reference evidence="21 22" key="1">
    <citation type="submission" date="2019-01" db="EMBL/GenBank/DDBJ databases">
        <authorList>
            <person name="Sayadi A."/>
        </authorList>
    </citation>
    <scope>NUCLEOTIDE SEQUENCE [LARGE SCALE GENOMIC DNA]</scope>
</reference>
<dbReference type="Gene3D" id="3.30.70.330">
    <property type="match status" value="3"/>
</dbReference>
<dbReference type="InterPro" id="IPR035979">
    <property type="entry name" value="RBD_domain_sf"/>
</dbReference>
<evidence type="ECO:0000256" key="5">
    <source>
        <dbReference type="ARBA" id="ARBA00022884"/>
    </source>
</evidence>
<evidence type="ECO:0000256" key="9">
    <source>
        <dbReference type="ARBA" id="ARBA00023125"/>
    </source>
</evidence>
<dbReference type="GO" id="GO:0003677">
    <property type="term" value="F:DNA binding"/>
    <property type="evidence" value="ECO:0007669"/>
    <property type="project" value="UniProtKB-KW"/>
</dbReference>
<evidence type="ECO:0000256" key="2">
    <source>
        <dbReference type="ARBA" id="ARBA00005387"/>
    </source>
</evidence>
<feature type="domain" description="SPOC" evidence="20">
    <location>
        <begin position="4438"/>
        <end position="4606"/>
    </location>
</feature>
<feature type="region of interest" description="Disordered" evidence="18">
    <location>
        <begin position="3589"/>
        <end position="3758"/>
    </location>
</feature>
<evidence type="ECO:0000256" key="13">
    <source>
        <dbReference type="ARBA" id="ARBA00069486"/>
    </source>
</evidence>
<dbReference type="PROSITE" id="PS50102">
    <property type="entry name" value="RRM"/>
    <property type="match status" value="3"/>
</dbReference>
<keyword evidence="3" id="KW-0488">Methylation</keyword>
<feature type="domain" description="RRM" evidence="19">
    <location>
        <begin position="570"/>
        <end position="643"/>
    </location>
</feature>
<dbReference type="InterPro" id="IPR034173">
    <property type="entry name" value="SHARP_RRM2"/>
</dbReference>
<feature type="compositionally biased region" description="Basic and acidic residues" evidence="18">
    <location>
        <begin position="2686"/>
        <end position="2700"/>
    </location>
</feature>
<feature type="compositionally biased region" description="Basic and acidic residues" evidence="18">
    <location>
        <begin position="1434"/>
        <end position="1449"/>
    </location>
</feature>
<dbReference type="CDD" id="cd21543">
    <property type="entry name" value="SPOC_SHARP"/>
    <property type="match status" value="1"/>
</dbReference>
<dbReference type="InterPro" id="IPR012921">
    <property type="entry name" value="SPOC_C"/>
</dbReference>
<feature type="compositionally biased region" description="Polar residues" evidence="18">
    <location>
        <begin position="1034"/>
        <end position="1055"/>
    </location>
</feature>
<evidence type="ECO:0000256" key="6">
    <source>
        <dbReference type="ARBA" id="ARBA00022976"/>
    </source>
</evidence>
<feature type="compositionally biased region" description="Basic and acidic residues" evidence="18">
    <location>
        <begin position="1879"/>
        <end position="1963"/>
    </location>
</feature>
<evidence type="ECO:0000256" key="16">
    <source>
        <dbReference type="PROSITE-ProRule" id="PRU00176"/>
    </source>
</evidence>
<feature type="compositionally biased region" description="Low complexity" evidence="18">
    <location>
        <begin position="262"/>
        <end position="278"/>
    </location>
</feature>
<feature type="compositionally biased region" description="Basic and acidic residues" evidence="18">
    <location>
        <begin position="1989"/>
        <end position="2001"/>
    </location>
</feature>
<feature type="compositionally biased region" description="Pro residues" evidence="18">
    <location>
        <begin position="1070"/>
        <end position="1091"/>
    </location>
</feature>
<feature type="compositionally biased region" description="Acidic residues" evidence="18">
    <location>
        <begin position="3442"/>
        <end position="3453"/>
    </location>
</feature>
<evidence type="ECO:0000259" key="20">
    <source>
        <dbReference type="PROSITE" id="PS50917"/>
    </source>
</evidence>
<feature type="compositionally biased region" description="Basic and acidic residues" evidence="18">
    <location>
        <begin position="1456"/>
        <end position="1564"/>
    </location>
</feature>
<evidence type="ECO:0000256" key="17">
    <source>
        <dbReference type="SAM" id="Coils"/>
    </source>
</evidence>
<feature type="compositionally biased region" description="Basic and acidic residues" evidence="18">
    <location>
        <begin position="1848"/>
        <end position="1860"/>
    </location>
</feature>
<feature type="compositionally biased region" description="Low complexity" evidence="18">
    <location>
        <begin position="3086"/>
        <end position="3129"/>
    </location>
</feature>
<dbReference type="FunFam" id="3.30.70.330:FF:000088">
    <property type="entry name" value="msx2-interacting protein-like isoform X1"/>
    <property type="match status" value="1"/>
</dbReference>
<feature type="region of interest" description="Disordered" evidence="18">
    <location>
        <begin position="2670"/>
        <end position="2721"/>
    </location>
</feature>
<accession>A0A653D732</accession>
<feature type="compositionally biased region" description="Low complexity" evidence="18">
    <location>
        <begin position="299"/>
        <end position="354"/>
    </location>
</feature>
<dbReference type="FunFam" id="2.40.290.10:FF:000002">
    <property type="entry name" value="Spen family transcriptional repressor"/>
    <property type="match status" value="1"/>
</dbReference>
<keyword evidence="5 16" id="KW-0694">RNA-binding</keyword>
<feature type="compositionally biased region" description="Basic and acidic residues" evidence="18">
    <location>
        <begin position="3276"/>
        <end position="3334"/>
    </location>
</feature>
<feature type="compositionally biased region" description="Basic and acidic residues" evidence="18">
    <location>
        <begin position="2710"/>
        <end position="2720"/>
    </location>
</feature>
<keyword evidence="12" id="KW-0539">Nucleus</keyword>
<dbReference type="Proteomes" id="UP000410492">
    <property type="component" value="Unassembled WGS sequence"/>
</dbReference>
<feature type="compositionally biased region" description="Polar residues" evidence="18">
    <location>
        <begin position="1861"/>
        <end position="1876"/>
    </location>
</feature>
<feature type="region of interest" description="Disordered" evidence="18">
    <location>
        <begin position="1264"/>
        <end position="1284"/>
    </location>
</feature>
<feature type="compositionally biased region" description="Basic residues" evidence="18">
    <location>
        <begin position="2474"/>
        <end position="2484"/>
    </location>
</feature>
<dbReference type="InterPro" id="IPR016194">
    <property type="entry name" value="SPOC-like_C_dom_sf"/>
</dbReference>
<evidence type="ECO:0000259" key="19">
    <source>
        <dbReference type="PROSITE" id="PS50102"/>
    </source>
</evidence>
<feature type="region of interest" description="Disordered" evidence="18">
    <location>
        <begin position="3075"/>
        <end position="3133"/>
    </location>
</feature>
<feature type="compositionally biased region" description="Basic and acidic residues" evidence="18">
    <location>
        <begin position="2485"/>
        <end position="2495"/>
    </location>
</feature>
<feature type="compositionally biased region" description="Basic and acidic residues" evidence="18">
    <location>
        <begin position="279"/>
        <end position="289"/>
    </location>
</feature>
<feature type="domain" description="RRM" evidence="19">
    <location>
        <begin position="388"/>
        <end position="466"/>
    </location>
</feature>